<keyword evidence="2" id="KW-1185">Reference proteome</keyword>
<proteinExistence type="predicted"/>
<organism evidence="1 2">
    <name type="scientific">Bonamia ostreae</name>
    <dbReference type="NCBI Taxonomy" id="126728"/>
    <lineage>
        <taxon>Eukaryota</taxon>
        <taxon>Sar</taxon>
        <taxon>Rhizaria</taxon>
        <taxon>Endomyxa</taxon>
        <taxon>Ascetosporea</taxon>
        <taxon>Haplosporida</taxon>
        <taxon>Bonamia</taxon>
    </lineage>
</organism>
<dbReference type="Proteomes" id="UP001439008">
    <property type="component" value="Unassembled WGS sequence"/>
</dbReference>
<sequence>MSYKKEDKMEYLQEIMNKLNKNFLENAPFSLELLEEILEMGKDIPVSYIKDVLVKYDHYELLSFSNNHQKNFRSLLSFLCAVSKKKKYLIVLLPIFNRTIIYLRRQKVNKKTYRRYFREFLLNVKNNAQKENIEIARKNLFNFQIIKKDRDRDSRRFVRGKEKGYLG</sequence>
<accession>A0ABV2AUE4</accession>
<reference evidence="1 2" key="1">
    <citation type="journal article" date="2024" name="BMC Biol.">
        <title>Comparative genomics of Ascetosporea gives new insight into the evolutionary basis for animal parasitism in Rhizaria.</title>
        <authorList>
            <person name="Hiltunen Thoren M."/>
            <person name="Onut-Brannstrom I."/>
            <person name="Alfjorden A."/>
            <person name="Peckova H."/>
            <person name="Swords F."/>
            <person name="Hooper C."/>
            <person name="Holzer A.S."/>
            <person name="Bass D."/>
            <person name="Burki F."/>
        </authorList>
    </citation>
    <scope>NUCLEOTIDE SEQUENCE [LARGE SCALE GENOMIC DNA]</scope>
    <source>
        <strain evidence="1">20-A016</strain>
    </source>
</reference>
<evidence type="ECO:0000313" key="1">
    <source>
        <dbReference type="EMBL" id="MES1923084.1"/>
    </source>
</evidence>
<protein>
    <recommendedName>
        <fullName evidence="3">Ribosomal protein S7</fullName>
    </recommendedName>
</protein>
<evidence type="ECO:0008006" key="3">
    <source>
        <dbReference type="Google" id="ProtNLM"/>
    </source>
</evidence>
<comment type="caution">
    <text evidence="1">The sequence shown here is derived from an EMBL/GenBank/DDBJ whole genome shotgun (WGS) entry which is preliminary data.</text>
</comment>
<dbReference type="EMBL" id="JBDODL010004590">
    <property type="protein sequence ID" value="MES1923084.1"/>
    <property type="molecule type" value="Genomic_DNA"/>
</dbReference>
<name>A0ABV2AUE4_9EUKA</name>
<gene>
    <name evidence="1" type="ORF">MHBO_004622</name>
</gene>
<evidence type="ECO:0000313" key="2">
    <source>
        <dbReference type="Proteomes" id="UP001439008"/>
    </source>
</evidence>